<evidence type="ECO:0000313" key="3">
    <source>
        <dbReference type="Proteomes" id="UP000516148"/>
    </source>
</evidence>
<name>A0A7H0LP54_9SPHN</name>
<dbReference type="Proteomes" id="UP000516148">
    <property type="component" value="Chromosome"/>
</dbReference>
<dbReference type="AlphaFoldDB" id="A0A7H0LP54"/>
<keyword evidence="1" id="KW-1133">Transmembrane helix</keyword>
<accession>A0A7H0LP54</accession>
<gene>
    <name evidence="2" type="ORF">H3Z74_10145</name>
</gene>
<proteinExistence type="predicted"/>
<feature type="transmembrane region" description="Helical" evidence="1">
    <location>
        <begin position="34"/>
        <end position="53"/>
    </location>
</feature>
<dbReference type="RefSeq" id="WP_187763738.1">
    <property type="nucleotide sequence ID" value="NZ_CP061038.1"/>
</dbReference>
<reference evidence="2 3" key="1">
    <citation type="submission" date="2020-09" db="EMBL/GenBank/DDBJ databases">
        <title>Sphingomonas sp., a new species isolated from pork steak.</title>
        <authorList>
            <person name="Heidler von Heilborn D."/>
        </authorList>
    </citation>
    <scope>NUCLEOTIDE SEQUENCE [LARGE SCALE GENOMIC DNA]</scope>
    <source>
        <strain evidence="3">S8-3T</strain>
    </source>
</reference>
<sequence>MKRTLARIAFVATILLVLTAISVAISMRFPGHLVGGLSGSVAVLILLRMPTLFDKIWPKPMQGWAE</sequence>
<keyword evidence="3" id="KW-1185">Reference proteome</keyword>
<organism evidence="2 3">
    <name type="scientific">Sphingomonas alpina</name>
    <dbReference type="NCBI Taxonomy" id="653931"/>
    <lineage>
        <taxon>Bacteria</taxon>
        <taxon>Pseudomonadati</taxon>
        <taxon>Pseudomonadota</taxon>
        <taxon>Alphaproteobacteria</taxon>
        <taxon>Sphingomonadales</taxon>
        <taxon>Sphingomonadaceae</taxon>
        <taxon>Sphingomonas</taxon>
    </lineage>
</organism>
<keyword evidence="1" id="KW-0812">Transmembrane</keyword>
<evidence type="ECO:0000313" key="2">
    <source>
        <dbReference type="EMBL" id="QNQ11457.1"/>
    </source>
</evidence>
<protein>
    <submittedName>
        <fullName evidence="2">Uncharacterized protein</fullName>
    </submittedName>
</protein>
<dbReference type="KEGG" id="spap:H3Z74_10145"/>
<evidence type="ECO:0000256" key="1">
    <source>
        <dbReference type="SAM" id="Phobius"/>
    </source>
</evidence>
<dbReference type="EMBL" id="CP061038">
    <property type="protein sequence ID" value="QNQ11457.1"/>
    <property type="molecule type" value="Genomic_DNA"/>
</dbReference>
<keyword evidence="1" id="KW-0472">Membrane</keyword>